<dbReference type="RefSeq" id="XP_001880114.1">
    <property type="nucleotide sequence ID" value="XM_001880079.1"/>
</dbReference>
<feature type="transmembrane region" description="Helical" evidence="5">
    <location>
        <begin position="519"/>
        <end position="535"/>
    </location>
</feature>
<organism evidence="8">
    <name type="scientific">Laccaria bicolor (strain S238N-H82 / ATCC MYA-4686)</name>
    <name type="common">Bicoloured deceiver</name>
    <name type="synonym">Laccaria laccata var. bicolor</name>
    <dbReference type="NCBI Taxonomy" id="486041"/>
    <lineage>
        <taxon>Eukaryota</taxon>
        <taxon>Fungi</taxon>
        <taxon>Dikarya</taxon>
        <taxon>Basidiomycota</taxon>
        <taxon>Agaricomycotina</taxon>
        <taxon>Agaricomycetes</taxon>
        <taxon>Agaricomycetidae</taxon>
        <taxon>Agaricales</taxon>
        <taxon>Agaricineae</taxon>
        <taxon>Hydnangiaceae</taxon>
        <taxon>Laccaria</taxon>
    </lineage>
</organism>
<dbReference type="InterPro" id="IPR033308">
    <property type="entry name" value="PGAP5/Cdc1/Ted1"/>
</dbReference>
<evidence type="ECO:0000256" key="2">
    <source>
        <dbReference type="ARBA" id="ARBA00022692"/>
    </source>
</evidence>
<sequence length="537" mass="61111">MTYLNMAIALRSRLLVNVLRLFWIVIALWYELGTFISDSRRCNWPDAVFAVSPNKPHPYHVLVVADPQILDHRSYPGRAPFLTYISRLVVDLNLRKNWRAALLKHPDAVVFLGDMMDGGRFSMSDDEYESYYRRFKSIFRLDAEIPQYFIPGNHDTGLGASGAFSPHARSRYLSHFGELNYDLTVANHSLVFVDAPGFVDEDYQRLAVGKGYDSWEPIPGGPIEYLTSFAKGMTISLFSVQSHSLIILEKTTHPIILFSHIPLYRPDGRSCGPLREKGTIRPGVGIGYQNTLGKEATKRLLETLRPKLILSGDDHDYCEYIHTVPSSRGLLDKAREITVKSLSMAMNVRRPGFQLLSLAPDALRGDNPGNPTYADTACLLPDQLAIYLNVYIPFLVLSLLTLFICHLIRGSSLRSRKLLRSGDQRIPDIEDGECKVHPYEHMPRDSSYSLPLSTPASTNQFHWSWTFVLAGKRRRLAINHQSCIALARTLSCCGRKESPRERPRRLGWFSGFMRDVRDVAVFPLAIFILMTWWLFTW</sequence>
<evidence type="ECO:0000256" key="1">
    <source>
        <dbReference type="ARBA" id="ARBA00004141"/>
    </source>
</evidence>
<dbReference type="InterPro" id="IPR004843">
    <property type="entry name" value="Calcineurin-like_PHP"/>
</dbReference>
<dbReference type="GO" id="GO:0016020">
    <property type="term" value="C:membrane"/>
    <property type="evidence" value="ECO:0007669"/>
    <property type="project" value="UniProtKB-SubCell"/>
</dbReference>
<dbReference type="GO" id="GO:0005783">
    <property type="term" value="C:endoplasmic reticulum"/>
    <property type="evidence" value="ECO:0007669"/>
    <property type="project" value="TreeGrafter"/>
</dbReference>
<dbReference type="Proteomes" id="UP000001194">
    <property type="component" value="Unassembled WGS sequence"/>
</dbReference>
<dbReference type="GeneID" id="6076021"/>
<dbReference type="Pfam" id="PF00149">
    <property type="entry name" value="Metallophos"/>
    <property type="match status" value="1"/>
</dbReference>
<evidence type="ECO:0000259" key="6">
    <source>
        <dbReference type="Pfam" id="PF00149"/>
    </source>
</evidence>
<dbReference type="OrthoDB" id="5977743at2759"/>
<keyword evidence="3 5" id="KW-1133">Transmembrane helix</keyword>
<accession>B0D8B1</accession>
<dbReference type="InParanoid" id="B0D8B1"/>
<dbReference type="KEGG" id="lbc:LACBIDRAFT_296242"/>
<evidence type="ECO:0000256" key="4">
    <source>
        <dbReference type="ARBA" id="ARBA00023136"/>
    </source>
</evidence>
<evidence type="ECO:0000313" key="8">
    <source>
        <dbReference type="Proteomes" id="UP000001194"/>
    </source>
</evidence>
<dbReference type="PANTHER" id="PTHR13315">
    <property type="entry name" value="METALLO PHOSPHOESTERASE RELATED"/>
    <property type="match status" value="1"/>
</dbReference>
<protein>
    <submittedName>
        <fullName evidence="7">Predicted protein</fullName>
    </submittedName>
</protein>
<dbReference type="SUPFAM" id="SSF56300">
    <property type="entry name" value="Metallo-dependent phosphatases"/>
    <property type="match status" value="1"/>
</dbReference>
<dbReference type="FunCoup" id="B0D8B1">
    <property type="interactions" value="208"/>
</dbReference>
<keyword evidence="8" id="KW-1185">Reference proteome</keyword>
<keyword evidence="4 5" id="KW-0472">Membrane</keyword>
<proteinExistence type="predicted"/>
<feature type="transmembrane region" description="Helical" evidence="5">
    <location>
        <begin position="12"/>
        <end position="30"/>
    </location>
</feature>
<feature type="domain" description="Calcineurin-like phosphoesterase" evidence="6">
    <location>
        <begin position="61"/>
        <end position="317"/>
    </location>
</feature>
<dbReference type="AlphaFoldDB" id="B0D8B1"/>
<dbReference type="HOGENOM" id="CLU_011607_4_1_1"/>
<dbReference type="GO" id="GO:0006506">
    <property type="term" value="P:GPI anchor biosynthetic process"/>
    <property type="evidence" value="ECO:0007669"/>
    <property type="project" value="InterPro"/>
</dbReference>
<dbReference type="EMBL" id="DS547100">
    <property type="protein sequence ID" value="EDR08801.1"/>
    <property type="molecule type" value="Genomic_DNA"/>
</dbReference>
<dbReference type="PANTHER" id="PTHR13315:SF4">
    <property type="entry name" value="METALLOPHOSPHOESTERASE, ISOFORM E"/>
    <property type="match status" value="1"/>
</dbReference>
<evidence type="ECO:0000256" key="5">
    <source>
        <dbReference type="SAM" id="Phobius"/>
    </source>
</evidence>
<dbReference type="InterPro" id="IPR029052">
    <property type="entry name" value="Metallo-depent_PP-like"/>
</dbReference>
<name>B0D8B1_LACBS</name>
<feature type="transmembrane region" description="Helical" evidence="5">
    <location>
        <begin position="384"/>
        <end position="408"/>
    </location>
</feature>
<comment type="subcellular location">
    <subcellularLocation>
        <location evidence="1">Membrane</location>
        <topology evidence="1">Multi-pass membrane protein</topology>
    </subcellularLocation>
</comment>
<reference evidence="7 8" key="1">
    <citation type="journal article" date="2008" name="Nature">
        <title>The genome of Laccaria bicolor provides insights into mycorrhizal symbiosis.</title>
        <authorList>
            <person name="Martin F."/>
            <person name="Aerts A."/>
            <person name="Ahren D."/>
            <person name="Brun A."/>
            <person name="Danchin E.G.J."/>
            <person name="Duchaussoy F."/>
            <person name="Gibon J."/>
            <person name="Kohler A."/>
            <person name="Lindquist E."/>
            <person name="Pereda V."/>
            <person name="Salamov A."/>
            <person name="Shapiro H.J."/>
            <person name="Wuyts J."/>
            <person name="Blaudez D."/>
            <person name="Buee M."/>
            <person name="Brokstein P."/>
            <person name="Canbaeck B."/>
            <person name="Cohen D."/>
            <person name="Courty P.E."/>
            <person name="Coutinho P.M."/>
            <person name="Delaruelle C."/>
            <person name="Detter J.C."/>
            <person name="Deveau A."/>
            <person name="DiFazio S."/>
            <person name="Duplessis S."/>
            <person name="Fraissinet-Tachet L."/>
            <person name="Lucic E."/>
            <person name="Frey-Klett P."/>
            <person name="Fourrey C."/>
            <person name="Feussner I."/>
            <person name="Gay G."/>
            <person name="Grimwood J."/>
            <person name="Hoegger P.J."/>
            <person name="Jain P."/>
            <person name="Kilaru S."/>
            <person name="Labbe J."/>
            <person name="Lin Y.C."/>
            <person name="Legue V."/>
            <person name="Le Tacon F."/>
            <person name="Marmeisse R."/>
            <person name="Melayah D."/>
            <person name="Montanini B."/>
            <person name="Muratet M."/>
            <person name="Nehls U."/>
            <person name="Niculita-Hirzel H."/>
            <person name="Oudot-Le Secq M.P."/>
            <person name="Peter M."/>
            <person name="Quesneville H."/>
            <person name="Rajashekar B."/>
            <person name="Reich M."/>
            <person name="Rouhier N."/>
            <person name="Schmutz J."/>
            <person name="Yin T."/>
            <person name="Chalot M."/>
            <person name="Henrissat B."/>
            <person name="Kuees U."/>
            <person name="Lucas S."/>
            <person name="Van de Peer Y."/>
            <person name="Podila G.K."/>
            <person name="Polle A."/>
            <person name="Pukkila P.J."/>
            <person name="Richardson P.M."/>
            <person name="Rouze P."/>
            <person name="Sanders I.R."/>
            <person name="Stajich J.E."/>
            <person name="Tunlid A."/>
            <person name="Tuskan G."/>
            <person name="Grigoriev I.V."/>
        </authorList>
    </citation>
    <scope>NUCLEOTIDE SEQUENCE [LARGE SCALE GENOMIC DNA]</scope>
    <source>
        <strain evidence="8">S238N-H82 / ATCC MYA-4686</strain>
    </source>
</reference>
<evidence type="ECO:0000256" key="3">
    <source>
        <dbReference type="ARBA" id="ARBA00022989"/>
    </source>
</evidence>
<dbReference type="Gene3D" id="3.60.21.10">
    <property type="match status" value="1"/>
</dbReference>
<dbReference type="GO" id="GO:0016787">
    <property type="term" value="F:hydrolase activity"/>
    <property type="evidence" value="ECO:0007669"/>
    <property type="project" value="InterPro"/>
</dbReference>
<gene>
    <name evidence="7" type="ORF">LACBIDRAFT_296242</name>
</gene>
<keyword evidence="2 5" id="KW-0812">Transmembrane</keyword>
<evidence type="ECO:0000313" key="7">
    <source>
        <dbReference type="EMBL" id="EDR08801.1"/>
    </source>
</evidence>